<dbReference type="PANTHER" id="PTHR46609">
    <property type="entry name" value="EXONUCLEASE, PHAGE-TYPE/RECB, C-TERMINAL DOMAIN-CONTAINING PROTEIN"/>
    <property type="match status" value="1"/>
</dbReference>
<name>A0A9N9MI86_9CUCU</name>
<protein>
    <submittedName>
        <fullName evidence="1">Uncharacterized protein</fullName>
    </submittedName>
</protein>
<sequence>MDEIMKKAEEARKTLVPAKTMVNLNGIMEIKCLHKVDKSGKTLEEAVLTDRTLCVEKYVSETGREQLRLKRKHHYYYQVQGQLNICKNDICFFVVYINDEQPLYVDAILQDEQCWNKEMLPKLTNFYHEHMIPELVKKYSSK</sequence>
<dbReference type="SUPFAM" id="SSF52980">
    <property type="entry name" value="Restriction endonuclease-like"/>
    <property type="match status" value="1"/>
</dbReference>
<evidence type="ECO:0000313" key="2">
    <source>
        <dbReference type="Proteomes" id="UP001152799"/>
    </source>
</evidence>
<dbReference type="EMBL" id="OU892288">
    <property type="protein sequence ID" value="CAG9762736.1"/>
    <property type="molecule type" value="Genomic_DNA"/>
</dbReference>
<keyword evidence="2" id="KW-1185">Reference proteome</keyword>
<dbReference type="Gene3D" id="3.90.320.10">
    <property type="match status" value="1"/>
</dbReference>
<evidence type="ECO:0000313" key="1">
    <source>
        <dbReference type="EMBL" id="CAG9762736.1"/>
    </source>
</evidence>
<dbReference type="InterPro" id="IPR051703">
    <property type="entry name" value="NF-kappa-B_Signaling_Reg"/>
</dbReference>
<dbReference type="InterPro" id="IPR011604">
    <property type="entry name" value="PDDEXK-like_dom_sf"/>
</dbReference>
<dbReference type="AlphaFoldDB" id="A0A9N9MI86"/>
<reference evidence="1" key="1">
    <citation type="submission" date="2022-01" db="EMBL/GenBank/DDBJ databases">
        <authorList>
            <person name="King R."/>
        </authorList>
    </citation>
    <scope>NUCLEOTIDE SEQUENCE</scope>
</reference>
<organism evidence="1 2">
    <name type="scientific">Ceutorhynchus assimilis</name>
    <name type="common">cabbage seed weevil</name>
    <dbReference type="NCBI Taxonomy" id="467358"/>
    <lineage>
        <taxon>Eukaryota</taxon>
        <taxon>Metazoa</taxon>
        <taxon>Ecdysozoa</taxon>
        <taxon>Arthropoda</taxon>
        <taxon>Hexapoda</taxon>
        <taxon>Insecta</taxon>
        <taxon>Pterygota</taxon>
        <taxon>Neoptera</taxon>
        <taxon>Endopterygota</taxon>
        <taxon>Coleoptera</taxon>
        <taxon>Polyphaga</taxon>
        <taxon>Cucujiformia</taxon>
        <taxon>Curculionidae</taxon>
        <taxon>Ceutorhynchinae</taxon>
        <taxon>Ceutorhynchus</taxon>
    </lineage>
</organism>
<dbReference type="PANTHER" id="PTHR46609:SF8">
    <property type="entry name" value="YQAJ VIRAL RECOMBINASE DOMAIN-CONTAINING PROTEIN"/>
    <property type="match status" value="1"/>
</dbReference>
<dbReference type="OrthoDB" id="6772344at2759"/>
<dbReference type="GO" id="GO:0006281">
    <property type="term" value="P:DNA repair"/>
    <property type="evidence" value="ECO:0007669"/>
    <property type="project" value="UniProtKB-ARBA"/>
</dbReference>
<proteinExistence type="predicted"/>
<accession>A0A9N9MI86</accession>
<dbReference type="InterPro" id="IPR011335">
    <property type="entry name" value="Restrct_endonuc-II-like"/>
</dbReference>
<dbReference type="Proteomes" id="UP001152799">
    <property type="component" value="Chromosome 12"/>
</dbReference>
<gene>
    <name evidence="1" type="ORF">CEUTPL_LOCUS3412</name>
</gene>